<dbReference type="InterPro" id="IPR000315">
    <property type="entry name" value="Znf_B-box"/>
</dbReference>
<proteinExistence type="predicted"/>
<protein>
    <recommendedName>
        <fullName evidence="2">B box-type domain-containing protein</fullName>
    </recommendedName>
</protein>
<keyword evidence="1" id="KW-0479">Metal-binding</keyword>
<gene>
    <name evidence="3" type="ORF">PPL_05396</name>
</gene>
<sequence length="160" mass="18997">MTKCVTHDKKLDILCSDCNLVICYRCLTSNYIQHRILHTDDIKQLLLDRLLCCFKQYLINQQINNEIIAYLNNNNEINKNNDNIKTNNSNVHSILQIIRNHFEKYKIDINQIGNMNYRPLTFADEEPFYLYFYGKERVKNINGKTVRGNNMILRYNVTKG</sequence>
<accession>D3BA24</accession>
<feature type="domain" description="B box-type" evidence="2">
    <location>
        <begin position="1"/>
        <end position="45"/>
    </location>
</feature>
<dbReference type="EMBL" id="ADBJ01000025">
    <property type="protein sequence ID" value="EFA81411.1"/>
    <property type="molecule type" value="Genomic_DNA"/>
</dbReference>
<keyword evidence="1" id="KW-0862">Zinc</keyword>
<dbReference type="RefSeq" id="XP_020433529.1">
    <property type="nucleotide sequence ID" value="XM_020576280.1"/>
</dbReference>
<evidence type="ECO:0000313" key="4">
    <source>
        <dbReference type="Proteomes" id="UP000001396"/>
    </source>
</evidence>
<dbReference type="GO" id="GO:0008270">
    <property type="term" value="F:zinc ion binding"/>
    <property type="evidence" value="ECO:0007669"/>
    <property type="project" value="UniProtKB-KW"/>
</dbReference>
<dbReference type="Proteomes" id="UP000001396">
    <property type="component" value="Unassembled WGS sequence"/>
</dbReference>
<reference evidence="3 4" key="1">
    <citation type="journal article" date="2011" name="Genome Res.">
        <title>Phylogeny-wide analysis of social amoeba genomes highlights ancient origins for complex intercellular communication.</title>
        <authorList>
            <person name="Heidel A.J."/>
            <person name="Lawal H.M."/>
            <person name="Felder M."/>
            <person name="Schilde C."/>
            <person name="Helps N.R."/>
            <person name="Tunggal B."/>
            <person name="Rivero F."/>
            <person name="John U."/>
            <person name="Schleicher M."/>
            <person name="Eichinger L."/>
            <person name="Platzer M."/>
            <person name="Noegel A.A."/>
            <person name="Schaap P."/>
            <person name="Gloeckner G."/>
        </authorList>
    </citation>
    <scope>NUCLEOTIDE SEQUENCE [LARGE SCALE GENOMIC DNA]</scope>
    <source>
        <strain evidence="4">ATCC 26659 / Pp 5 / PN500</strain>
    </source>
</reference>
<dbReference type="AlphaFoldDB" id="D3BA24"/>
<name>D3BA24_HETP5</name>
<dbReference type="InParanoid" id="D3BA24"/>
<evidence type="ECO:0000256" key="1">
    <source>
        <dbReference type="PROSITE-ProRule" id="PRU00024"/>
    </source>
</evidence>
<evidence type="ECO:0000313" key="3">
    <source>
        <dbReference type="EMBL" id="EFA81411.1"/>
    </source>
</evidence>
<evidence type="ECO:0000259" key="2">
    <source>
        <dbReference type="PROSITE" id="PS50119"/>
    </source>
</evidence>
<organism evidence="3 4">
    <name type="scientific">Heterostelium pallidum (strain ATCC 26659 / Pp 5 / PN500)</name>
    <name type="common">Cellular slime mold</name>
    <name type="synonym">Polysphondylium pallidum</name>
    <dbReference type="NCBI Taxonomy" id="670386"/>
    <lineage>
        <taxon>Eukaryota</taxon>
        <taxon>Amoebozoa</taxon>
        <taxon>Evosea</taxon>
        <taxon>Eumycetozoa</taxon>
        <taxon>Dictyostelia</taxon>
        <taxon>Acytosteliales</taxon>
        <taxon>Acytosteliaceae</taxon>
        <taxon>Heterostelium</taxon>
    </lineage>
</organism>
<keyword evidence="4" id="KW-1185">Reference proteome</keyword>
<keyword evidence="1" id="KW-0863">Zinc-finger</keyword>
<dbReference type="SUPFAM" id="SSF57845">
    <property type="entry name" value="B-box zinc-binding domain"/>
    <property type="match status" value="1"/>
</dbReference>
<dbReference type="PROSITE" id="PS50119">
    <property type="entry name" value="ZF_BBOX"/>
    <property type="match status" value="1"/>
</dbReference>
<comment type="caution">
    <text evidence="3">The sequence shown here is derived from an EMBL/GenBank/DDBJ whole genome shotgun (WGS) entry which is preliminary data.</text>
</comment>
<dbReference type="GeneID" id="31360881"/>